<feature type="region of interest" description="Disordered" evidence="1">
    <location>
        <begin position="26"/>
        <end position="92"/>
    </location>
</feature>
<reference evidence="3" key="1">
    <citation type="journal article" date="2013" name="Science">
        <title>Comparative analysis of bat genomes provides insight into the evolution of flight and immunity.</title>
        <authorList>
            <person name="Zhang G."/>
            <person name="Cowled C."/>
            <person name="Shi Z."/>
            <person name="Huang Z."/>
            <person name="Bishop-Lilly K.A."/>
            <person name="Fang X."/>
            <person name="Wynne J.W."/>
            <person name="Xiong Z."/>
            <person name="Baker M.L."/>
            <person name="Zhao W."/>
            <person name="Tachedjian M."/>
            <person name="Zhu Y."/>
            <person name="Zhou P."/>
            <person name="Jiang X."/>
            <person name="Ng J."/>
            <person name="Yang L."/>
            <person name="Wu L."/>
            <person name="Xiao J."/>
            <person name="Feng Y."/>
            <person name="Chen Y."/>
            <person name="Sun X."/>
            <person name="Zhang Y."/>
            <person name="Marsh G.A."/>
            <person name="Crameri G."/>
            <person name="Broder C.C."/>
            <person name="Frey K.G."/>
            <person name="Wang L.F."/>
            <person name="Wang J."/>
        </authorList>
    </citation>
    <scope>NUCLEOTIDE SEQUENCE [LARGE SCALE GENOMIC DNA]</scope>
</reference>
<dbReference type="STRING" id="9402.L5L092"/>
<organism evidence="2 3">
    <name type="scientific">Pteropus alecto</name>
    <name type="common">Black flying fox</name>
    <dbReference type="NCBI Taxonomy" id="9402"/>
    <lineage>
        <taxon>Eukaryota</taxon>
        <taxon>Metazoa</taxon>
        <taxon>Chordata</taxon>
        <taxon>Craniata</taxon>
        <taxon>Vertebrata</taxon>
        <taxon>Euteleostomi</taxon>
        <taxon>Mammalia</taxon>
        <taxon>Eutheria</taxon>
        <taxon>Laurasiatheria</taxon>
        <taxon>Chiroptera</taxon>
        <taxon>Yinpterochiroptera</taxon>
        <taxon>Pteropodoidea</taxon>
        <taxon>Pteropodidae</taxon>
        <taxon>Pteropodinae</taxon>
        <taxon>Pteropus</taxon>
    </lineage>
</organism>
<evidence type="ECO:0000313" key="2">
    <source>
        <dbReference type="EMBL" id="ELK17159.1"/>
    </source>
</evidence>
<evidence type="ECO:0000256" key="1">
    <source>
        <dbReference type="SAM" id="MobiDB-lite"/>
    </source>
</evidence>
<sequence length="92" mass="9452">MAELLWSLQDSQLVARFQRRCGLFPAPDEGPRENGAGPVEGAALVPGVGHHSATSRKGAEGPANGLRRAQAPQVTAGQVLVREGGGRGSPAD</sequence>
<name>L5L092_PTEAL</name>
<dbReference type="eggNOG" id="KOG2822">
    <property type="taxonomic scope" value="Eukaryota"/>
</dbReference>
<dbReference type="Proteomes" id="UP000010552">
    <property type="component" value="Unassembled WGS sequence"/>
</dbReference>
<dbReference type="EMBL" id="KB030407">
    <property type="protein sequence ID" value="ELK17159.1"/>
    <property type="molecule type" value="Genomic_DNA"/>
</dbReference>
<dbReference type="AlphaFoldDB" id="L5L092"/>
<protein>
    <submittedName>
        <fullName evidence="2">Sphingosine-1-phosphate phosphatase 2</fullName>
    </submittedName>
</protein>
<proteinExistence type="predicted"/>
<gene>
    <name evidence="2" type="ORF">PAL_GLEAN10014370</name>
</gene>
<dbReference type="InParanoid" id="L5L092"/>
<accession>L5L092</accession>
<evidence type="ECO:0000313" key="3">
    <source>
        <dbReference type="Proteomes" id="UP000010552"/>
    </source>
</evidence>
<keyword evidence="3" id="KW-1185">Reference proteome</keyword>